<keyword evidence="6" id="KW-1185">Reference proteome</keyword>
<proteinExistence type="inferred from homology"/>
<accession>A0ABM0TAV8</accession>
<dbReference type="InterPro" id="IPR050362">
    <property type="entry name" value="Cation-dep_OMT"/>
</dbReference>
<keyword evidence="2" id="KW-0489">Methyltransferase</keyword>
<dbReference type="SUPFAM" id="SSF53335">
    <property type="entry name" value="S-adenosyl-L-methionine-dependent methyltransferases"/>
    <property type="match status" value="1"/>
</dbReference>
<protein>
    <submittedName>
        <fullName evidence="7">Caffeoyl-CoA O-methyltransferase At1g67980</fullName>
    </submittedName>
</protein>
<dbReference type="InterPro" id="IPR029063">
    <property type="entry name" value="SAM-dependent_MTases_sf"/>
</dbReference>
<dbReference type="GeneID" id="104708559"/>
<dbReference type="CDD" id="cd02440">
    <property type="entry name" value="AdoMet_MTases"/>
    <property type="match status" value="1"/>
</dbReference>
<dbReference type="PANTHER" id="PTHR10509:SF76">
    <property type="entry name" value="S-ADENOSYL-L-METHIONINE-DEPENDENT METHYLTRANSFERASES SUPERFAMILY PROTEIN"/>
    <property type="match status" value="1"/>
</dbReference>
<keyword evidence="3" id="KW-0808">Transferase</keyword>
<evidence type="ECO:0000256" key="1">
    <source>
        <dbReference type="ARBA" id="ARBA00001968"/>
    </source>
</evidence>
<evidence type="ECO:0000256" key="3">
    <source>
        <dbReference type="ARBA" id="ARBA00022679"/>
    </source>
</evidence>
<evidence type="ECO:0000256" key="2">
    <source>
        <dbReference type="ARBA" id="ARBA00022603"/>
    </source>
</evidence>
<keyword evidence="4" id="KW-0949">S-adenosyl-L-methionine</keyword>
<dbReference type="Proteomes" id="UP000694864">
    <property type="component" value="Chromosome 1"/>
</dbReference>
<comment type="similarity">
    <text evidence="5">Belongs to the class I-like SAM-binding methyltransferase superfamily. Cation-dependent O-methyltransferase family.</text>
</comment>
<sequence length="313" mass="35930">MEIMNAKKTLELGVFTGYSLLTTALVLEESGKVTGIDIDKDAYNMSLEFIKNSGVDHKVTFIQYDGVQALEKMRIHKPEFDFAYVDADKQNYSNMHERLMKMVKVVIIITFDNTLWFGFVAEEEESVQERMRENRETLIDFNKRLAADPRIELHQVSFGDGVTLCSDKTKSQVDKAGVLRDQEGHLHNEKGQKFDAEGNVIAEIVVDEEQADGVDRRQLGVDRHLPPADVCGAANPDNNPVRRHDQNRDLIWTIADFNRAELMYENRDAIVPPPFQRNDFELKPAYFQLVGQSLSQTCQMRSFWIILSILKIW</sequence>
<dbReference type="PANTHER" id="PTHR10509">
    <property type="entry name" value="O-METHYLTRANSFERASE-RELATED"/>
    <property type="match status" value="1"/>
</dbReference>
<name>A0ABM0TAV8_CAMSA</name>
<evidence type="ECO:0000256" key="4">
    <source>
        <dbReference type="ARBA" id="ARBA00022691"/>
    </source>
</evidence>
<dbReference type="RefSeq" id="XP_010423457.1">
    <property type="nucleotide sequence ID" value="XM_010425155.1"/>
</dbReference>
<evidence type="ECO:0000313" key="6">
    <source>
        <dbReference type="Proteomes" id="UP000694864"/>
    </source>
</evidence>
<organism evidence="6 7">
    <name type="scientific">Camelina sativa</name>
    <name type="common">False flax</name>
    <name type="synonym">Myagrum sativum</name>
    <dbReference type="NCBI Taxonomy" id="90675"/>
    <lineage>
        <taxon>Eukaryota</taxon>
        <taxon>Viridiplantae</taxon>
        <taxon>Streptophyta</taxon>
        <taxon>Embryophyta</taxon>
        <taxon>Tracheophyta</taxon>
        <taxon>Spermatophyta</taxon>
        <taxon>Magnoliopsida</taxon>
        <taxon>eudicotyledons</taxon>
        <taxon>Gunneridae</taxon>
        <taxon>Pentapetalae</taxon>
        <taxon>rosids</taxon>
        <taxon>malvids</taxon>
        <taxon>Brassicales</taxon>
        <taxon>Brassicaceae</taxon>
        <taxon>Camelineae</taxon>
        <taxon>Camelina</taxon>
    </lineage>
</organism>
<dbReference type="PROSITE" id="PS51682">
    <property type="entry name" value="SAM_OMT_I"/>
    <property type="match status" value="1"/>
</dbReference>
<evidence type="ECO:0000313" key="7">
    <source>
        <dbReference type="RefSeq" id="XP_010423457.1"/>
    </source>
</evidence>
<dbReference type="Pfam" id="PF01596">
    <property type="entry name" value="Methyltransf_3"/>
    <property type="match status" value="1"/>
</dbReference>
<dbReference type="Gene3D" id="3.40.50.150">
    <property type="entry name" value="Vaccinia Virus protein VP39"/>
    <property type="match status" value="1"/>
</dbReference>
<evidence type="ECO:0000256" key="5">
    <source>
        <dbReference type="ARBA" id="ARBA00023453"/>
    </source>
</evidence>
<dbReference type="InterPro" id="IPR002935">
    <property type="entry name" value="SAM_O-MeTrfase"/>
</dbReference>
<comment type="cofactor">
    <cofactor evidence="1">
        <name>a divalent metal cation</name>
        <dbReference type="ChEBI" id="CHEBI:60240"/>
    </cofactor>
</comment>
<gene>
    <name evidence="7" type="primary">LOC104708559</name>
</gene>
<reference evidence="7" key="2">
    <citation type="submission" date="2025-08" db="UniProtKB">
        <authorList>
            <consortium name="RefSeq"/>
        </authorList>
    </citation>
    <scope>IDENTIFICATION</scope>
    <source>
        <tissue evidence="7">Leaf</tissue>
    </source>
</reference>
<reference evidence="6" key="1">
    <citation type="journal article" date="2014" name="Nat. Commun.">
        <title>The emerging biofuel crop Camelina sativa retains a highly undifferentiated hexaploid genome structure.</title>
        <authorList>
            <person name="Kagale S."/>
            <person name="Koh C."/>
            <person name="Nixon J."/>
            <person name="Bollina V."/>
            <person name="Clarke W.E."/>
            <person name="Tuteja R."/>
            <person name="Spillane C."/>
            <person name="Robinson S.J."/>
            <person name="Links M.G."/>
            <person name="Clarke C."/>
            <person name="Higgins E.E."/>
            <person name="Huebert T."/>
            <person name="Sharpe A.G."/>
            <person name="Parkin I.A."/>
        </authorList>
    </citation>
    <scope>NUCLEOTIDE SEQUENCE [LARGE SCALE GENOMIC DNA]</scope>
    <source>
        <strain evidence="6">cv. DH55</strain>
    </source>
</reference>